<dbReference type="Gene3D" id="3.40.50.2300">
    <property type="match status" value="2"/>
</dbReference>
<feature type="domain" description="Periplasmic binding protein" evidence="6">
    <location>
        <begin position="68"/>
        <end position="332"/>
    </location>
</feature>
<dbReference type="Pfam" id="PF13407">
    <property type="entry name" value="Peripla_BP_4"/>
    <property type="match status" value="1"/>
</dbReference>
<proteinExistence type="inferred from homology"/>
<keyword evidence="8" id="KW-1185">Reference proteome</keyword>
<evidence type="ECO:0000313" key="8">
    <source>
        <dbReference type="Proteomes" id="UP001169242"/>
    </source>
</evidence>
<feature type="compositionally biased region" description="Low complexity" evidence="4">
    <location>
        <begin position="29"/>
        <end position="59"/>
    </location>
</feature>
<dbReference type="AlphaFoldDB" id="A0AA42DM19"/>
<evidence type="ECO:0000256" key="4">
    <source>
        <dbReference type="SAM" id="MobiDB-lite"/>
    </source>
</evidence>
<evidence type="ECO:0000313" key="7">
    <source>
        <dbReference type="EMBL" id="MDA3731602.1"/>
    </source>
</evidence>
<dbReference type="SUPFAM" id="SSF53822">
    <property type="entry name" value="Periplasmic binding protein-like I"/>
    <property type="match status" value="1"/>
</dbReference>
<dbReference type="GO" id="GO:0030313">
    <property type="term" value="C:cell envelope"/>
    <property type="evidence" value="ECO:0007669"/>
    <property type="project" value="UniProtKB-SubCell"/>
</dbReference>
<name>A0AA42DM19_9FIRM</name>
<comment type="caution">
    <text evidence="7">The sequence shown here is derived from an EMBL/GenBank/DDBJ whole genome shotgun (WGS) entry which is preliminary data.</text>
</comment>
<reference evidence="7" key="1">
    <citation type="journal article" date="2023" name="Int. J. Syst. Evol. Microbiol.">
        <title>&lt;i&gt;Holtiella tumoricola&lt;/i&gt; gen. nov. sp. nov., isolated from a human clinical sample.</title>
        <authorList>
            <person name="Allen-Vercoe E."/>
            <person name="Daigneault M.C."/>
            <person name="Vancuren S.J."/>
            <person name="Cochrane K."/>
            <person name="O'Neal L.L."/>
            <person name="Sankaranarayanan K."/>
            <person name="Lawson P.A."/>
        </authorList>
    </citation>
    <scope>NUCLEOTIDE SEQUENCE</scope>
    <source>
        <strain evidence="7">CC70A</strain>
    </source>
</reference>
<dbReference type="InterPro" id="IPR028082">
    <property type="entry name" value="Peripla_BP_I"/>
</dbReference>
<dbReference type="PANTHER" id="PTHR46847">
    <property type="entry name" value="D-ALLOSE-BINDING PERIPLASMIC PROTEIN-RELATED"/>
    <property type="match status" value="1"/>
</dbReference>
<gene>
    <name evidence="7" type="ORF">PBV87_08955</name>
</gene>
<dbReference type="InterPro" id="IPR025997">
    <property type="entry name" value="SBP_2_dom"/>
</dbReference>
<evidence type="ECO:0000256" key="3">
    <source>
        <dbReference type="ARBA" id="ARBA00022729"/>
    </source>
</evidence>
<accession>A0AA42DM19</accession>
<dbReference type="PROSITE" id="PS51257">
    <property type="entry name" value="PROKAR_LIPOPROTEIN"/>
    <property type="match status" value="1"/>
</dbReference>
<comment type="subcellular location">
    <subcellularLocation>
        <location evidence="1">Cell envelope</location>
    </subcellularLocation>
</comment>
<feature type="region of interest" description="Disordered" evidence="4">
    <location>
        <begin position="26"/>
        <end position="64"/>
    </location>
</feature>
<dbReference type="Proteomes" id="UP001169242">
    <property type="component" value="Unassembled WGS sequence"/>
</dbReference>
<evidence type="ECO:0000256" key="5">
    <source>
        <dbReference type="SAM" id="SignalP"/>
    </source>
</evidence>
<evidence type="ECO:0000256" key="2">
    <source>
        <dbReference type="ARBA" id="ARBA00007639"/>
    </source>
</evidence>
<dbReference type="EMBL" id="JAQIFT010000040">
    <property type="protein sequence ID" value="MDA3731602.1"/>
    <property type="molecule type" value="Genomic_DNA"/>
</dbReference>
<dbReference type="RefSeq" id="WP_053983462.1">
    <property type="nucleotide sequence ID" value="NZ_JAQIFT010000040.1"/>
</dbReference>
<sequence length="359" mass="38661">MKRKFVSILLGMTMLMGSLVGCSSAPAGTSSNTNDTQTEQSSSTQTEDTAQEETPAPATETEDEPITIGFSQVGAESDWRVANTESMKGTLTQENGFNLIFADAQQKQENQIKAVRDFISQEVDVIVIAPVTETGWETVLGEAKDAEIPVIIVDRMIDVSDDSLYTCWVGSDFYQEGLDAVTWLTGYMDSLGKGSDALNVAVLQGTIGSSAEIGRTKGVRDGLAKHSNYQIVLEQTGEFTQAKGQEVMESFLKSGERIDILIAQNDNMAFGAIDALKAVGKKPAEDVVIVSFDAVKAAFESMIAGEMNVSVECNPLHGPRVAELAKAIMKGETVEKIQYVDEGVYPADTAAQILPERAY</sequence>
<dbReference type="GO" id="GO:0030246">
    <property type="term" value="F:carbohydrate binding"/>
    <property type="evidence" value="ECO:0007669"/>
    <property type="project" value="UniProtKB-ARBA"/>
</dbReference>
<dbReference type="PANTHER" id="PTHR46847:SF3">
    <property type="entry name" value="GALACTOFURANOSE-BINDING PROTEIN YTFQ"/>
    <property type="match status" value="1"/>
</dbReference>
<evidence type="ECO:0000256" key="1">
    <source>
        <dbReference type="ARBA" id="ARBA00004196"/>
    </source>
</evidence>
<evidence type="ECO:0000259" key="6">
    <source>
        <dbReference type="Pfam" id="PF13407"/>
    </source>
</evidence>
<organism evidence="7 8">
    <name type="scientific">Holtiella tumoricola</name>
    <dbReference type="NCBI Taxonomy" id="3018743"/>
    <lineage>
        <taxon>Bacteria</taxon>
        <taxon>Bacillati</taxon>
        <taxon>Bacillota</taxon>
        <taxon>Clostridia</taxon>
        <taxon>Lachnospirales</taxon>
        <taxon>Cellulosilyticaceae</taxon>
        <taxon>Holtiella</taxon>
    </lineage>
</organism>
<keyword evidence="3 5" id="KW-0732">Signal</keyword>
<comment type="similarity">
    <text evidence="2">Belongs to the bacterial solute-binding protein 2 family.</text>
</comment>
<feature type="chain" id="PRO_5041393111" evidence="5">
    <location>
        <begin position="28"/>
        <end position="359"/>
    </location>
</feature>
<dbReference type="CDD" id="cd06309">
    <property type="entry name" value="PBP1_galactofuranose_YtfQ-like"/>
    <property type="match status" value="1"/>
</dbReference>
<protein>
    <submittedName>
        <fullName evidence="7">ABC transporter substrate-binding protein</fullName>
    </submittedName>
</protein>
<feature type="signal peptide" evidence="5">
    <location>
        <begin position="1"/>
        <end position="27"/>
    </location>
</feature>